<dbReference type="EMBL" id="AYKW01000004">
    <property type="protein sequence ID" value="PIL35201.1"/>
    <property type="molecule type" value="Genomic_DNA"/>
</dbReference>
<organism evidence="2 3">
    <name type="scientific">Ganoderma sinense ZZ0214-1</name>
    <dbReference type="NCBI Taxonomy" id="1077348"/>
    <lineage>
        <taxon>Eukaryota</taxon>
        <taxon>Fungi</taxon>
        <taxon>Dikarya</taxon>
        <taxon>Basidiomycota</taxon>
        <taxon>Agaricomycotina</taxon>
        <taxon>Agaricomycetes</taxon>
        <taxon>Polyporales</taxon>
        <taxon>Polyporaceae</taxon>
        <taxon>Ganoderma</taxon>
    </lineage>
</organism>
<keyword evidence="3" id="KW-1185">Reference proteome</keyword>
<proteinExistence type="predicted"/>
<dbReference type="OrthoDB" id="2744007at2759"/>
<reference evidence="2 3" key="1">
    <citation type="journal article" date="2015" name="Sci. Rep.">
        <title>Chromosome-level genome map provides insights into diverse defense mechanisms in the medicinal fungus Ganoderma sinense.</title>
        <authorList>
            <person name="Zhu Y."/>
            <person name="Xu J."/>
            <person name="Sun C."/>
            <person name="Zhou S."/>
            <person name="Xu H."/>
            <person name="Nelson D.R."/>
            <person name="Qian J."/>
            <person name="Song J."/>
            <person name="Luo H."/>
            <person name="Xiang L."/>
            <person name="Li Y."/>
            <person name="Xu Z."/>
            <person name="Ji A."/>
            <person name="Wang L."/>
            <person name="Lu S."/>
            <person name="Hayward A."/>
            <person name="Sun W."/>
            <person name="Li X."/>
            <person name="Schwartz D.C."/>
            <person name="Wang Y."/>
            <person name="Chen S."/>
        </authorList>
    </citation>
    <scope>NUCLEOTIDE SEQUENCE [LARGE SCALE GENOMIC DNA]</scope>
    <source>
        <strain evidence="2 3">ZZ0214-1</strain>
    </source>
</reference>
<gene>
    <name evidence="2" type="ORF">GSI_02991</name>
</gene>
<evidence type="ECO:0000313" key="2">
    <source>
        <dbReference type="EMBL" id="PIL35201.1"/>
    </source>
</evidence>
<name>A0A2G8SN66_9APHY</name>
<feature type="compositionally biased region" description="Low complexity" evidence="1">
    <location>
        <begin position="51"/>
        <end position="78"/>
    </location>
</feature>
<evidence type="ECO:0000313" key="3">
    <source>
        <dbReference type="Proteomes" id="UP000230002"/>
    </source>
</evidence>
<feature type="region of interest" description="Disordered" evidence="1">
    <location>
        <begin position="27"/>
        <end position="78"/>
    </location>
</feature>
<dbReference type="Proteomes" id="UP000230002">
    <property type="component" value="Unassembled WGS sequence"/>
</dbReference>
<comment type="caution">
    <text evidence="2">The sequence shown here is derived from an EMBL/GenBank/DDBJ whole genome shotgun (WGS) entry which is preliminary data.</text>
</comment>
<dbReference type="AlphaFoldDB" id="A0A2G8SN66"/>
<accession>A0A2G8SN66</accession>
<sequence>MSSANIIISANLSQAFWTLWSTPMVPPEPKPLTKSVPMADLSKKRKRSSRSRASISSVDSDASSTSGASVASSTSSSH</sequence>
<evidence type="ECO:0000256" key="1">
    <source>
        <dbReference type="SAM" id="MobiDB-lite"/>
    </source>
</evidence>
<protein>
    <submittedName>
        <fullName evidence="2">Uncharacterized protein</fullName>
    </submittedName>
</protein>